<protein>
    <submittedName>
        <fullName evidence="2">UbiE Methylase involved in ubiquinone/menaquinone biosynthesis</fullName>
    </submittedName>
</protein>
<dbReference type="Pfam" id="PF08241">
    <property type="entry name" value="Methyltransf_11"/>
    <property type="match status" value="1"/>
</dbReference>
<evidence type="ECO:0000259" key="1">
    <source>
        <dbReference type="Pfam" id="PF08241"/>
    </source>
</evidence>
<sequence>MQLVGLSALEYDEQYYSEHKDADLDYLGHGYWQEEYAKMVSKGLPQGSIVFDGGCACGSILNGFKKLGHKTIGMDLSAYMIELGTEHFDNDELICGSLARIPLEDNSVDLVHSAQVLEHIPEELMDDIISEFERILKPNGRMFLCLDAVRDGENKDMYMGDPTHVNIQPINYWAKLIKKGNLLFDVQRYNDFVRSEHKPTAEVDANFFEAYPYWSVFTLTKE</sequence>
<feature type="domain" description="Methyltransferase type 11" evidence="1">
    <location>
        <begin position="52"/>
        <end position="143"/>
    </location>
</feature>
<organism evidence="2">
    <name type="scientific">uncultured Caudovirales phage</name>
    <dbReference type="NCBI Taxonomy" id="2100421"/>
    <lineage>
        <taxon>Viruses</taxon>
        <taxon>Duplodnaviria</taxon>
        <taxon>Heunggongvirae</taxon>
        <taxon>Uroviricota</taxon>
        <taxon>Caudoviricetes</taxon>
        <taxon>Peduoviridae</taxon>
        <taxon>Maltschvirus</taxon>
        <taxon>Maltschvirus maltsch</taxon>
    </lineage>
</organism>
<proteinExistence type="predicted"/>
<accession>A0A6J7WGX7</accession>
<dbReference type="Gene3D" id="3.40.50.150">
    <property type="entry name" value="Vaccinia Virus protein VP39"/>
    <property type="match status" value="1"/>
</dbReference>
<name>A0A6J7WGX7_9CAUD</name>
<keyword evidence="2" id="KW-0489">Methyltransferase</keyword>
<dbReference type="CDD" id="cd02440">
    <property type="entry name" value="AdoMet_MTases"/>
    <property type="match status" value="1"/>
</dbReference>
<keyword evidence="2" id="KW-0808">Transferase</keyword>
<gene>
    <name evidence="2" type="ORF">UFOVP193_33</name>
</gene>
<dbReference type="SUPFAM" id="SSF53335">
    <property type="entry name" value="S-adenosyl-L-methionine-dependent methyltransferases"/>
    <property type="match status" value="1"/>
</dbReference>
<dbReference type="PANTHER" id="PTHR43861">
    <property type="entry name" value="TRANS-ACONITATE 2-METHYLTRANSFERASE-RELATED"/>
    <property type="match status" value="1"/>
</dbReference>
<keyword evidence="2" id="KW-0830">Ubiquinone</keyword>
<reference evidence="2" key="1">
    <citation type="submission" date="2020-05" db="EMBL/GenBank/DDBJ databases">
        <authorList>
            <person name="Chiriac C."/>
            <person name="Salcher M."/>
            <person name="Ghai R."/>
            <person name="Kavagutti S V."/>
        </authorList>
    </citation>
    <scope>NUCLEOTIDE SEQUENCE</scope>
</reference>
<dbReference type="InterPro" id="IPR013216">
    <property type="entry name" value="Methyltransf_11"/>
</dbReference>
<dbReference type="InterPro" id="IPR029063">
    <property type="entry name" value="SAM-dependent_MTases_sf"/>
</dbReference>
<evidence type="ECO:0000313" key="2">
    <source>
        <dbReference type="EMBL" id="CAB5214185.1"/>
    </source>
</evidence>
<dbReference type="GO" id="GO:0032259">
    <property type="term" value="P:methylation"/>
    <property type="evidence" value="ECO:0007669"/>
    <property type="project" value="UniProtKB-KW"/>
</dbReference>
<dbReference type="GO" id="GO:0008757">
    <property type="term" value="F:S-adenosylmethionine-dependent methyltransferase activity"/>
    <property type="evidence" value="ECO:0007669"/>
    <property type="project" value="InterPro"/>
</dbReference>
<dbReference type="EMBL" id="LR798240">
    <property type="protein sequence ID" value="CAB5214185.1"/>
    <property type="molecule type" value="Genomic_DNA"/>
</dbReference>